<protein>
    <submittedName>
        <fullName evidence="1">Uncharacterized protein</fullName>
    </submittedName>
</protein>
<name>A0ABY8JWQ4_9ACTN</name>
<dbReference type="Proteomes" id="UP001216440">
    <property type="component" value="Chromosome"/>
</dbReference>
<evidence type="ECO:0000313" key="1">
    <source>
        <dbReference type="EMBL" id="WGD40216.1"/>
    </source>
</evidence>
<dbReference type="RefSeq" id="WP_279333249.1">
    <property type="nucleotide sequence ID" value="NZ_CP121682.1"/>
</dbReference>
<reference evidence="1 2" key="1">
    <citation type="submission" date="2023-03" db="EMBL/GenBank/DDBJ databases">
        <authorList>
            <person name="Mo P."/>
        </authorList>
    </citation>
    <scope>NUCLEOTIDE SEQUENCE [LARGE SCALE GENOMIC DNA]</scope>
    <source>
        <strain evidence="1 2">HUAS 5</strain>
    </source>
</reference>
<keyword evidence="2" id="KW-1185">Reference proteome</keyword>
<sequence>MTFGEDAFHVRIGTAHAMVGLRDLTLGVLRPDDWTGIAQALRHHSRRPARLLEALGVS</sequence>
<gene>
    <name evidence="1" type="ORF">PYS65_08795</name>
</gene>
<evidence type="ECO:0000313" key="2">
    <source>
        <dbReference type="Proteomes" id="UP001216440"/>
    </source>
</evidence>
<proteinExistence type="predicted"/>
<accession>A0ABY8JWQ4</accession>
<dbReference type="EMBL" id="CP121682">
    <property type="protein sequence ID" value="WGD40216.1"/>
    <property type="molecule type" value="Genomic_DNA"/>
</dbReference>
<organism evidence="1 2">
    <name type="scientific">Streptomyces cathayae</name>
    <dbReference type="NCBI Taxonomy" id="3031124"/>
    <lineage>
        <taxon>Bacteria</taxon>
        <taxon>Bacillati</taxon>
        <taxon>Actinomycetota</taxon>
        <taxon>Actinomycetes</taxon>
        <taxon>Kitasatosporales</taxon>
        <taxon>Streptomycetaceae</taxon>
        <taxon>Streptomyces</taxon>
    </lineage>
</organism>